<keyword evidence="8" id="KW-0472">Membrane</keyword>
<name>A0A9E8ZBU0_9CYAN</name>
<feature type="transmembrane region" description="Helical" evidence="8">
    <location>
        <begin position="21"/>
        <end position="49"/>
    </location>
</feature>
<evidence type="ECO:0000256" key="2">
    <source>
        <dbReference type="ARBA" id="ARBA00022485"/>
    </source>
</evidence>
<evidence type="ECO:0000259" key="9">
    <source>
        <dbReference type="Pfam" id="PF12801"/>
    </source>
</evidence>
<feature type="transmembrane region" description="Helical" evidence="8">
    <location>
        <begin position="115"/>
        <end position="137"/>
    </location>
</feature>
<keyword evidence="11" id="KW-1185">Reference proteome</keyword>
<feature type="region of interest" description="Disordered" evidence="7">
    <location>
        <begin position="171"/>
        <end position="192"/>
    </location>
</feature>
<dbReference type="KEGG" id="tsin:OXH18_22765"/>
<evidence type="ECO:0000256" key="6">
    <source>
        <dbReference type="ARBA" id="ARBA00023014"/>
    </source>
</evidence>
<dbReference type="InterPro" id="IPR051684">
    <property type="entry name" value="Electron_Trans/Redox"/>
</dbReference>
<keyword evidence="5" id="KW-0408">Iron</keyword>
<feature type="domain" description="4Fe-4S ferredoxin-type" evidence="9">
    <location>
        <begin position="36"/>
        <end position="76"/>
    </location>
</feature>
<proteinExistence type="predicted"/>
<keyword evidence="3" id="KW-0479">Metal-binding</keyword>
<dbReference type="AlphaFoldDB" id="A0A9E8ZBU0"/>
<reference evidence="10" key="1">
    <citation type="submission" date="2022-12" db="EMBL/GenBank/DDBJ databases">
        <title>Polyphasic identification of a Novel Hot-Spring Cyanobacterium Ocullathermofonsia sinensis gen nov. sp. nov. and Genomic Insights on its Adaptations to the Thermal Habitat.</title>
        <authorList>
            <person name="Daroch M."/>
            <person name="Tang J."/>
            <person name="Jiang Y."/>
        </authorList>
    </citation>
    <scope>NUCLEOTIDE SEQUENCE</scope>
    <source>
        <strain evidence="10">PKUAC-SCTA174</strain>
    </source>
</reference>
<dbReference type="GO" id="GO:0051539">
    <property type="term" value="F:4 iron, 4 sulfur cluster binding"/>
    <property type="evidence" value="ECO:0007669"/>
    <property type="project" value="UniProtKB-KW"/>
</dbReference>
<keyword evidence="2" id="KW-0004">4Fe-4S</keyword>
<evidence type="ECO:0000256" key="1">
    <source>
        <dbReference type="ARBA" id="ARBA00022448"/>
    </source>
</evidence>
<evidence type="ECO:0000256" key="8">
    <source>
        <dbReference type="SAM" id="Phobius"/>
    </source>
</evidence>
<evidence type="ECO:0000256" key="3">
    <source>
        <dbReference type="ARBA" id="ARBA00022723"/>
    </source>
</evidence>
<dbReference type="PANTHER" id="PTHR30176">
    <property type="entry name" value="FERREDOXIN-TYPE PROTEIN NAPH"/>
    <property type="match status" value="1"/>
</dbReference>
<keyword evidence="8" id="KW-0812">Transmembrane</keyword>
<gene>
    <name evidence="10" type="ORF">OXH18_22765</name>
</gene>
<keyword evidence="8" id="KW-1133">Transmembrane helix</keyword>
<keyword evidence="6" id="KW-0411">Iron-sulfur</keyword>
<evidence type="ECO:0000313" key="11">
    <source>
        <dbReference type="Proteomes" id="UP001163152"/>
    </source>
</evidence>
<dbReference type="RefSeq" id="WP_268609783.1">
    <property type="nucleotide sequence ID" value="NZ_CP113797.1"/>
</dbReference>
<evidence type="ECO:0000256" key="5">
    <source>
        <dbReference type="ARBA" id="ARBA00023004"/>
    </source>
</evidence>
<protein>
    <submittedName>
        <fullName evidence="10">4Fe-4S binding protein</fullName>
    </submittedName>
</protein>
<dbReference type="InterPro" id="IPR017896">
    <property type="entry name" value="4Fe4S_Fe-S-bd"/>
</dbReference>
<accession>A0A9E8ZBU0</accession>
<keyword evidence="1" id="KW-0813">Transport</keyword>
<dbReference type="GO" id="GO:0046872">
    <property type="term" value="F:metal ion binding"/>
    <property type="evidence" value="ECO:0007669"/>
    <property type="project" value="UniProtKB-KW"/>
</dbReference>
<feature type="compositionally biased region" description="Polar residues" evidence="7">
    <location>
        <begin position="181"/>
        <end position="192"/>
    </location>
</feature>
<feature type="transmembrane region" description="Helical" evidence="8">
    <location>
        <begin position="55"/>
        <end position="78"/>
    </location>
</feature>
<feature type="transmembrane region" description="Helical" evidence="8">
    <location>
        <begin position="90"/>
        <end position="109"/>
    </location>
</feature>
<dbReference type="Proteomes" id="UP001163152">
    <property type="component" value="Chromosome"/>
</dbReference>
<dbReference type="Pfam" id="PF12801">
    <property type="entry name" value="Fer4_5"/>
    <property type="match status" value="2"/>
</dbReference>
<keyword evidence="4" id="KW-0249">Electron transport</keyword>
<dbReference type="PANTHER" id="PTHR30176:SF3">
    <property type="entry name" value="FERREDOXIN-TYPE PROTEIN NAPH"/>
    <property type="match status" value="1"/>
</dbReference>
<evidence type="ECO:0000256" key="4">
    <source>
        <dbReference type="ARBA" id="ARBA00022982"/>
    </source>
</evidence>
<organism evidence="10 11">
    <name type="scientific">Thermocoleostomius sinensis A174</name>
    <dbReference type="NCBI Taxonomy" id="2016057"/>
    <lineage>
        <taxon>Bacteria</taxon>
        <taxon>Bacillati</taxon>
        <taxon>Cyanobacteriota</taxon>
        <taxon>Cyanophyceae</taxon>
        <taxon>Oculatellales</taxon>
        <taxon>Oculatellaceae</taxon>
        <taxon>Thermocoleostomius</taxon>
    </lineage>
</organism>
<dbReference type="GO" id="GO:0005886">
    <property type="term" value="C:plasma membrane"/>
    <property type="evidence" value="ECO:0007669"/>
    <property type="project" value="TreeGrafter"/>
</dbReference>
<evidence type="ECO:0000313" key="10">
    <source>
        <dbReference type="EMBL" id="WAL59961.1"/>
    </source>
</evidence>
<dbReference type="EMBL" id="CP113797">
    <property type="protein sequence ID" value="WAL59961.1"/>
    <property type="molecule type" value="Genomic_DNA"/>
</dbReference>
<sequence length="192" mass="21636">MTIQAKAKKSKGKRSQWIMLGFFPLIAIGGLFYPLLGYLMPLMMAFLITNSYFHARYWCGNLCPRGAFLDIVMPHFTFNRPWPRLFNRRWFRWGVFGLFMSVFISRMIATGGNLLAIGGVFVNMCVVTSLIAIPLGIATRPRAWCSFCPMGTLQESLGKLGQRHARAKRMASLHAQRPAATDSTSTKHNSNP</sequence>
<evidence type="ECO:0000256" key="7">
    <source>
        <dbReference type="SAM" id="MobiDB-lite"/>
    </source>
</evidence>
<feature type="domain" description="4Fe-4S ferredoxin-type" evidence="9">
    <location>
        <begin position="126"/>
        <end position="165"/>
    </location>
</feature>